<sequence length="54" mass="6188">MCIKIYFIGLFMNLTHKCAKKKVCEGVIFLLILLLIFLKAIQPLHSIAVFLFCS</sequence>
<dbReference type="AlphaFoldDB" id="A0A0K2V4B5"/>
<dbReference type="EMBL" id="HACA01027804">
    <property type="protein sequence ID" value="CDW45165.1"/>
    <property type="molecule type" value="Transcribed_RNA"/>
</dbReference>
<organism evidence="1">
    <name type="scientific">Lepeophtheirus salmonis</name>
    <name type="common">Salmon louse</name>
    <name type="synonym">Caligus salmonis</name>
    <dbReference type="NCBI Taxonomy" id="72036"/>
    <lineage>
        <taxon>Eukaryota</taxon>
        <taxon>Metazoa</taxon>
        <taxon>Ecdysozoa</taxon>
        <taxon>Arthropoda</taxon>
        <taxon>Crustacea</taxon>
        <taxon>Multicrustacea</taxon>
        <taxon>Hexanauplia</taxon>
        <taxon>Copepoda</taxon>
        <taxon>Siphonostomatoida</taxon>
        <taxon>Caligidae</taxon>
        <taxon>Lepeophtheirus</taxon>
    </lineage>
</organism>
<reference evidence="1" key="1">
    <citation type="submission" date="2014-05" db="EMBL/GenBank/DDBJ databases">
        <authorList>
            <person name="Chronopoulou M."/>
        </authorList>
    </citation>
    <scope>NUCLEOTIDE SEQUENCE</scope>
    <source>
        <tissue evidence="1">Whole organism</tissue>
    </source>
</reference>
<name>A0A0K2V4B5_LEPSM</name>
<protein>
    <submittedName>
        <fullName evidence="1">Uncharacterized protein</fullName>
    </submittedName>
</protein>
<accession>A0A0K2V4B5</accession>
<evidence type="ECO:0000313" key="1">
    <source>
        <dbReference type="EMBL" id="CDW45165.1"/>
    </source>
</evidence>
<proteinExistence type="predicted"/>